<evidence type="ECO:0000313" key="3">
    <source>
        <dbReference type="EMBL" id="NWD92902.1"/>
    </source>
</evidence>
<dbReference type="InterPro" id="IPR046673">
    <property type="entry name" value="ToxA_N"/>
</dbReference>
<gene>
    <name evidence="3" type="ORF">HX871_00615</name>
</gene>
<dbReference type="Proteomes" id="UP000572863">
    <property type="component" value="Unassembled WGS sequence"/>
</dbReference>
<name>A0ABX2QM87_9PSED</name>
<reference evidence="3 4" key="1">
    <citation type="submission" date="2020-04" db="EMBL/GenBank/DDBJ databases">
        <title>Molecular characterization of pseudomonads from Agaricus bisporus reveal novel blotch 2 pathogens in Western Europe.</title>
        <authorList>
            <person name="Taparia T."/>
            <person name="Krijger M."/>
            <person name="Haynes E."/>
            <person name="Elpinstone J.G."/>
            <person name="Noble R."/>
            <person name="Van Der Wolf J."/>
        </authorList>
    </citation>
    <scope>NUCLEOTIDE SEQUENCE [LARGE SCALE GENOMIC DNA]</scope>
    <source>
        <strain evidence="3 4">P7774</strain>
    </source>
</reference>
<comment type="caution">
    <text evidence="3">The sequence shown here is derived from an EMBL/GenBank/DDBJ whole genome shotgun (WGS) entry which is preliminary data.</text>
</comment>
<evidence type="ECO:0000259" key="2">
    <source>
        <dbReference type="Pfam" id="PF20178"/>
    </source>
</evidence>
<dbReference type="Pfam" id="PF20178">
    <property type="entry name" value="ToxA_N"/>
    <property type="match status" value="1"/>
</dbReference>
<keyword evidence="4" id="KW-1185">Reference proteome</keyword>
<evidence type="ECO:0000256" key="1">
    <source>
        <dbReference type="SAM" id="MobiDB-lite"/>
    </source>
</evidence>
<proteinExistence type="predicted"/>
<evidence type="ECO:0000313" key="4">
    <source>
        <dbReference type="Proteomes" id="UP000572863"/>
    </source>
</evidence>
<feature type="domain" description="Dermonecrotic toxin N-terminal" evidence="2">
    <location>
        <begin position="401"/>
        <end position="608"/>
    </location>
</feature>
<organism evidence="3 4">
    <name type="scientific">Pseudomonas reactans</name>
    <dbReference type="NCBI Taxonomy" id="117680"/>
    <lineage>
        <taxon>Bacteria</taxon>
        <taxon>Pseudomonadati</taxon>
        <taxon>Pseudomonadota</taxon>
        <taxon>Gammaproteobacteria</taxon>
        <taxon>Pseudomonadales</taxon>
        <taxon>Pseudomonadaceae</taxon>
        <taxon>Pseudomonas</taxon>
    </lineage>
</organism>
<sequence length="1526" mass="169982">MPSLPSTPSGNDLLAQLTTGPSLREVAATTLRTSLRELYPDLDIDPDLATLVTPRWFISGEQILPAAPDFQSLTGALHRSTKFGTPVTWIDGEHYLVYQSITGPNTHLPVKVDAIGRLINELAPLLLVAYQEQQLAFWNQGVNHSGPRWRTLASSLRAIWNVQSVEGWDEEQCALARTVFHYPDYAQRLPHDKYGTKVYLIDVDIQRGAQVKHFNLSALTVLVGRLGERDIILSYSIIDGYASFRTLKAFGDALSLQIGIKPPAVVSWRLFEPAGDVFERQACSFISLQIQALGAVSFEDGELVSSVDLEPPSDEVDSFELMNPARVDWVRDALPTWMLEALPSDQTAFGRYMMDLAALHIQDAGKKFDDGIKPIDEFALDAIHTLMVRDHPGIARSTLNNVRISVTSQVVWGTLVVPGDTQTQTFTLAELALENLIALPLGNKTVSYQNGNGVPAWMTATYLEGLITRANVGERYPALVKRTLLDDTTESLRRQKLYSAQLRLQLPLLALQYKVRHAYGLTEQGYRYVCAAMNEDRTAREVDGTPIVIRPLSLHPKRRLTSAVDMVGNMFIIGPRDRKKGPCLLYRPMSKEQLMEFPSPANLLYAIKQPTSLRESVLAWLPDRVRTAYAQFVFPGNLPSPWVFTNVINDPLNALVMTGPIDLGGEVLHDDDFATLFKANANALVTLADRQSVSNAEARWESFKHAGWLILNNVLPFMGGTAGAATWIWQLMDDLQQLVDAEEIGDRSAGLSAVVDILLTLGVVLVTHVATRYRPELPVEKPATQTESPPVAANVEVIQKPAIDTAELPVGHEHTLHISGALSRSALSLGAYLDGFALPKPDQLGEQHKVAGPHLNLYAKGEHWYAPVGARWFEVVVDENDEVLVVDPKQPARRGPPLIGNRLGQWFVDTRLRLRGGGLRARRKKGEALRPPKIADLREQLATFDREHPQRHRDLEVLHGAIDRAADDTAKETARTTFIEQVDVQLKTLDVPISQLKSLNILDTVPNYQEAMAGYLNHQILLARSAAAEQQIPFREELNTIHEHLDVEGGQEDALPEARFRSTFTSTQGMIDRLEYIRARFKDARGLGAPGVKLIQLNEPHLPTYDINDLRAYKITLGNFLCVKVGESVTHADAKEAVSGIIEAAELAVQTLREALRPANFAPQEQLIETLDSLQEQFARVDQNLVDLPAEFPDNLNKPDLENLRTQINEFAQLAEKRLTEELRSRKNLAPTPGPSRPSPKAKKKYIKTRYQGMLVGEEREKPAEDGKTLVDVKEPLTGKVIATFHEKEPGVWVERERTPKPATRAQVRDVAMSINAGQDLVDGVDAFITDKEAWAKETTQLPVEIEERFHRRAAKLERASQDIEAALTASNQTESSTPSAAVTNRNLEEAIKKLYREGKRIKIDVLKRRPPQAAHVELLLREGEVTVEPPAGPRIKLSGRDKGFLQEYAVVDTKTKRPLWYAHFHYTTLTGAEEAYTAAHLKTRSQRLMKGKFEPLSDIAIYRSEIGPQLARSLFLKAKPGRLIG</sequence>
<dbReference type="RefSeq" id="WP_177058426.1">
    <property type="nucleotide sequence ID" value="NZ_JACARY010000001.1"/>
</dbReference>
<protein>
    <recommendedName>
        <fullName evidence="2">Dermonecrotic toxin N-terminal domain-containing protein</fullName>
    </recommendedName>
</protein>
<dbReference type="EMBL" id="JACARY010000001">
    <property type="protein sequence ID" value="NWD92902.1"/>
    <property type="molecule type" value="Genomic_DNA"/>
</dbReference>
<accession>A0ABX2QM87</accession>
<feature type="region of interest" description="Disordered" evidence="1">
    <location>
        <begin position="1222"/>
        <end position="1245"/>
    </location>
</feature>